<reference evidence="3" key="1">
    <citation type="journal article" date="2023" name="Nat. Commun.">
        <title>Diploid and tetraploid genomes of Acorus and the evolution of monocots.</title>
        <authorList>
            <person name="Ma L."/>
            <person name="Liu K.W."/>
            <person name="Li Z."/>
            <person name="Hsiao Y.Y."/>
            <person name="Qi Y."/>
            <person name="Fu T."/>
            <person name="Tang G.D."/>
            <person name="Zhang D."/>
            <person name="Sun W.H."/>
            <person name="Liu D.K."/>
            <person name="Li Y."/>
            <person name="Chen G.Z."/>
            <person name="Liu X.D."/>
            <person name="Liao X.Y."/>
            <person name="Jiang Y.T."/>
            <person name="Yu X."/>
            <person name="Hao Y."/>
            <person name="Huang J."/>
            <person name="Zhao X.W."/>
            <person name="Ke S."/>
            <person name="Chen Y.Y."/>
            <person name="Wu W.L."/>
            <person name="Hsu J.L."/>
            <person name="Lin Y.F."/>
            <person name="Huang M.D."/>
            <person name="Li C.Y."/>
            <person name="Huang L."/>
            <person name="Wang Z.W."/>
            <person name="Zhao X."/>
            <person name="Zhong W.Y."/>
            <person name="Peng D.H."/>
            <person name="Ahmad S."/>
            <person name="Lan S."/>
            <person name="Zhang J.S."/>
            <person name="Tsai W.C."/>
            <person name="Van de Peer Y."/>
            <person name="Liu Z.J."/>
        </authorList>
    </citation>
    <scope>NUCLEOTIDE SEQUENCE</scope>
    <source>
        <strain evidence="3">SCP</strain>
    </source>
</reference>
<dbReference type="PANTHER" id="PTHR46034:SF7">
    <property type="entry name" value="INFLUENZA VIRUS NS1A-BINDING PROTEIN"/>
    <property type="match status" value="1"/>
</dbReference>
<dbReference type="SMART" id="SM00612">
    <property type="entry name" value="Kelch"/>
    <property type="match status" value="5"/>
</dbReference>
<comment type="caution">
    <text evidence="3">The sequence shown here is derived from an EMBL/GenBank/DDBJ whole genome shotgun (WGS) entry which is preliminary data.</text>
</comment>
<feature type="region of interest" description="Disordered" evidence="1">
    <location>
        <begin position="1"/>
        <end position="31"/>
    </location>
</feature>
<dbReference type="AlphaFoldDB" id="A0AAV9ALL1"/>
<dbReference type="PANTHER" id="PTHR46034">
    <property type="match status" value="1"/>
</dbReference>
<protein>
    <recommendedName>
        <fullName evidence="2">DCD domain-containing protein</fullName>
    </recommendedName>
</protein>
<sequence length="688" mass="75887">MGAGRKKQTITISERAETNPPRPPNSSVSSRGLSIKNLGGVIFGCKHSTIKECLLKQIFGNGEEKSPYPAQVRIRISVDCKPLAERQFHDVIADNYYTPSHFWFELDHTQVEGLKALFVPAPSGFSQIAMKNSYYQPNPSKPIAMTKISSDTSWDDDYDKLKKKVQPQYNAWNKPLVFKNEGVELKNDFELFWDDGDEKGGSSKASFSSLGDDDTASNDGNALKKPLVIKNEEVELRNNSSVSLDDPDDKVGNLSKTSSSGLGDHELNQIASDWDSPDIDCPMVTSPLERKNPTSSEIPSIANVMKNDEDIVLDKLKKIVMNRAQSNSNTSSDLPCPTISSAKEIKPAEHLEVSTFQFDAFEVQLEEEISSLKERVKHLEYKLDPPQKQVDESLTESLAKHYQGSDDVIYLVGGFDGDTWLSTLDSYAPSHDILTPLRPMSFARSYASAVALGGILYVFGGGDGTNWYNTVECYNPRKDAWTLCAPLNREKGSLAGATLHNKIFALGGGNGSECFSDVEVFEPALNRWIINQEMHQKRFAPAAAEFNGMIYAVGGFDGKNYLKTAERLDVREGLWANLPNMNSIRGCHSVAVLNDKLYALGGHNGINMVSTVEVFDLRAGSWMMEEPMNEIRGYAGVTVLGSSIFAMGGLKDGGSIAESVEFYKEGAGWQLMKSKAIKKRCFFSAMAL</sequence>
<reference evidence="3" key="2">
    <citation type="submission" date="2023-06" db="EMBL/GenBank/DDBJ databases">
        <authorList>
            <person name="Ma L."/>
            <person name="Liu K.-W."/>
            <person name="Li Z."/>
            <person name="Hsiao Y.-Y."/>
            <person name="Qi Y."/>
            <person name="Fu T."/>
            <person name="Tang G."/>
            <person name="Zhang D."/>
            <person name="Sun W.-H."/>
            <person name="Liu D.-K."/>
            <person name="Li Y."/>
            <person name="Chen G.-Z."/>
            <person name="Liu X.-D."/>
            <person name="Liao X.-Y."/>
            <person name="Jiang Y.-T."/>
            <person name="Yu X."/>
            <person name="Hao Y."/>
            <person name="Huang J."/>
            <person name="Zhao X.-W."/>
            <person name="Ke S."/>
            <person name="Chen Y.-Y."/>
            <person name="Wu W.-L."/>
            <person name="Hsu J.-L."/>
            <person name="Lin Y.-F."/>
            <person name="Huang M.-D."/>
            <person name="Li C.-Y."/>
            <person name="Huang L."/>
            <person name="Wang Z.-W."/>
            <person name="Zhao X."/>
            <person name="Zhong W.-Y."/>
            <person name="Peng D.-H."/>
            <person name="Ahmad S."/>
            <person name="Lan S."/>
            <person name="Zhang J.-S."/>
            <person name="Tsai W.-C."/>
            <person name="Van De Peer Y."/>
            <person name="Liu Z.-J."/>
        </authorList>
    </citation>
    <scope>NUCLEOTIDE SEQUENCE</scope>
    <source>
        <strain evidence="3">SCP</strain>
        <tissue evidence="3">Leaves</tissue>
    </source>
</reference>
<dbReference type="Gene3D" id="2.120.10.80">
    <property type="entry name" value="Kelch-type beta propeller"/>
    <property type="match status" value="2"/>
</dbReference>
<organism evidence="3 4">
    <name type="scientific">Acorus gramineus</name>
    <name type="common">Dwarf sweet flag</name>
    <dbReference type="NCBI Taxonomy" id="55184"/>
    <lineage>
        <taxon>Eukaryota</taxon>
        <taxon>Viridiplantae</taxon>
        <taxon>Streptophyta</taxon>
        <taxon>Embryophyta</taxon>
        <taxon>Tracheophyta</taxon>
        <taxon>Spermatophyta</taxon>
        <taxon>Magnoliopsida</taxon>
        <taxon>Liliopsida</taxon>
        <taxon>Acoraceae</taxon>
        <taxon>Acorus</taxon>
    </lineage>
</organism>
<proteinExistence type="predicted"/>
<evidence type="ECO:0000313" key="3">
    <source>
        <dbReference type="EMBL" id="KAK1265077.1"/>
    </source>
</evidence>
<dbReference type="EMBL" id="JAUJYN010000008">
    <property type="protein sequence ID" value="KAK1265077.1"/>
    <property type="molecule type" value="Genomic_DNA"/>
</dbReference>
<feature type="region of interest" description="Disordered" evidence="1">
    <location>
        <begin position="202"/>
        <end position="224"/>
    </location>
</feature>
<dbReference type="GO" id="GO:0034976">
    <property type="term" value="P:response to endoplasmic reticulum stress"/>
    <property type="evidence" value="ECO:0007669"/>
    <property type="project" value="InterPro"/>
</dbReference>
<dbReference type="InterPro" id="IPR044832">
    <property type="entry name" value="NRP-like"/>
</dbReference>
<dbReference type="InterPro" id="IPR015915">
    <property type="entry name" value="Kelch-typ_b-propeller"/>
</dbReference>
<dbReference type="PROSITE" id="PS51222">
    <property type="entry name" value="DCD"/>
    <property type="match status" value="1"/>
</dbReference>
<keyword evidence="4" id="KW-1185">Reference proteome</keyword>
<gene>
    <name evidence="3" type="ORF">QJS04_geneDACA010690</name>
</gene>
<feature type="region of interest" description="Disordered" evidence="1">
    <location>
        <begin position="237"/>
        <end position="279"/>
    </location>
</feature>
<name>A0AAV9ALL1_ACOGR</name>
<accession>A0AAV9ALL1</accession>
<evidence type="ECO:0000313" key="4">
    <source>
        <dbReference type="Proteomes" id="UP001179952"/>
    </source>
</evidence>
<evidence type="ECO:0000259" key="2">
    <source>
        <dbReference type="PROSITE" id="PS51222"/>
    </source>
</evidence>
<dbReference type="SMART" id="SM00767">
    <property type="entry name" value="DCD"/>
    <property type="match status" value="1"/>
</dbReference>
<dbReference type="InterPro" id="IPR006652">
    <property type="entry name" value="Kelch_1"/>
</dbReference>
<feature type="domain" description="DCD" evidence="2">
    <location>
        <begin position="1"/>
        <end position="120"/>
    </location>
</feature>
<dbReference type="SUPFAM" id="SSF117281">
    <property type="entry name" value="Kelch motif"/>
    <property type="match status" value="1"/>
</dbReference>
<dbReference type="Proteomes" id="UP001179952">
    <property type="component" value="Unassembled WGS sequence"/>
</dbReference>
<dbReference type="Pfam" id="PF10539">
    <property type="entry name" value="Dev_Cell_Death"/>
    <property type="match status" value="1"/>
</dbReference>
<dbReference type="Pfam" id="PF01344">
    <property type="entry name" value="Kelch_1"/>
    <property type="match status" value="4"/>
</dbReference>
<evidence type="ECO:0000256" key="1">
    <source>
        <dbReference type="SAM" id="MobiDB-lite"/>
    </source>
</evidence>
<dbReference type="InterPro" id="IPR013989">
    <property type="entry name" value="Dev_and_cell_death_domain"/>
</dbReference>